<dbReference type="PANTHER" id="PTHR10704">
    <property type="entry name" value="CARBOHYDRATE SULFOTRANSFERASE"/>
    <property type="match status" value="1"/>
</dbReference>
<evidence type="ECO:0000313" key="3">
    <source>
        <dbReference type="Proteomes" id="UP001208570"/>
    </source>
</evidence>
<dbReference type="Pfam" id="PF00685">
    <property type="entry name" value="Sulfotransfer_1"/>
    <property type="match status" value="1"/>
</dbReference>
<feature type="domain" description="Sulfotransferase" evidence="1">
    <location>
        <begin position="31"/>
        <end position="382"/>
    </location>
</feature>
<accession>A0AAD9IPY2</accession>
<reference evidence="2" key="1">
    <citation type="journal article" date="2023" name="Mol. Biol. Evol.">
        <title>Third-Generation Sequencing Reveals the Adaptive Role of the Epigenome in Three Deep-Sea Polychaetes.</title>
        <authorList>
            <person name="Perez M."/>
            <person name="Aroh O."/>
            <person name="Sun Y."/>
            <person name="Lan Y."/>
            <person name="Juniper S.K."/>
            <person name="Young C.R."/>
            <person name="Angers B."/>
            <person name="Qian P.Y."/>
        </authorList>
    </citation>
    <scope>NUCLEOTIDE SEQUENCE</scope>
    <source>
        <strain evidence="2">P08H-3</strain>
    </source>
</reference>
<feature type="non-terminal residue" evidence="2">
    <location>
        <position position="397"/>
    </location>
</feature>
<evidence type="ECO:0000259" key="1">
    <source>
        <dbReference type="Pfam" id="PF00685"/>
    </source>
</evidence>
<dbReference type="SUPFAM" id="SSF52540">
    <property type="entry name" value="P-loop containing nucleoside triphosphate hydrolases"/>
    <property type="match status" value="1"/>
</dbReference>
<dbReference type="InterPro" id="IPR000863">
    <property type="entry name" value="Sulfotransferase_dom"/>
</dbReference>
<name>A0AAD9IPY2_9ANNE</name>
<keyword evidence="3" id="KW-1185">Reference proteome</keyword>
<protein>
    <recommendedName>
        <fullName evidence="1">Sulfotransferase domain-containing protein</fullName>
    </recommendedName>
</protein>
<dbReference type="AlphaFoldDB" id="A0AAD9IPY2"/>
<dbReference type="Gene3D" id="3.40.50.300">
    <property type="entry name" value="P-loop containing nucleotide triphosphate hydrolases"/>
    <property type="match status" value="1"/>
</dbReference>
<sequence>MVSLTKLLVQNRGNLSRLLANDKDQLVVKWVLVLSYQRTGSTFITSMFNDPDAVFYIYEPLDPLYSAMYGIRDGWAVPSDIFNNRNGSLRSLPETEQSAITWTMERIFTCNMASLPLAILAHKFWSVFNLQMTHTRKYITCLNLRNLTVSTILQSCQKFIQRRCGFRFGKNSIQNKFCREVLWGDNLDTETDHYLPNCNKYRGSLSNVTLPTDFKKYFQCLIDVEPTLTKCASNYLDKPCKQKKLRVIKTVRANMRSAELLLKSYQYLYLIHLYRDPRGVIKSRLKADWSRGLVNRPSAAYEAQLYCSPVLNDIRQRIHLEHEGHSNRIKEIIYDDFVQKPLLSVLNSYHFLGKQPSIHVNRYYRGTGCQSLSNKTQCRSTKWIKTLKQENISAINS</sequence>
<dbReference type="EMBL" id="JAODUP010002328">
    <property type="protein sequence ID" value="KAK2138837.1"/>
    <property type="molecule type" value="Genomic_DNA"/>
</dbReference>
<dbReference type="PANTHER" id="PTHR10704:SF44">
    <property type="entry name" value="LD35051P-RELATED"/>
    <property type="match status" value="1"/>
</dbReference>
<gene>
    <name evidence="2" type="ORF">LSH36_2336g00000</name>
</gene>
<comment type="caution">
    <text evidence="2">The sequence shown here is derived from an EMBL/GenBank/DDBJ whole genome shotgun (WGS) entry which is preliminary data.</text>
</comment>
<proteinExistence type="predicted"/>
<dbReference type="Proteomes" id="UP001208570">
    <property type="component" value="Unassembled WGS sequence"/>
</dbReference>
<dbReference type="InterPro" id="IPR051135">
    <property type="entry name" value="Gal/GlcNAc/GalNAc_ST"/>
</dbReference>
<dbReference type="GO" id="GO:0006790">
    <property type="term" value="P:sulfur compound metabolic process"/>
    <property type="evidence" value="ECO:0007669"/>
    <property type="project" value="TreeGrafter"/>
</dbReference>
<evidence type="ECO:0000313" key="2">
    <source>
        <dbReference type="EMBL" id="KAK2138837.1"/>
    </source>
</evidence>
<dbReference type="GO" id="GO:0006044">
    <property type="term" value="P:N-acetylglucosamine metabolic process"/>
    <property type="evidence" value="ECO:0007669"/>
    <property type="project" value="TreeGrafter"/>
</dbReference>
<dbReference type="InterPro" id="IPR027417">
    <property type="entry name" value="P-loop_NTPase"/>
</dbReference>
<organism evidence="2 3">
    <name type="scientific">Paralvinella palmiformis</name>
    <dbReference type="NCBI Taxonomy" id="53620"/>
    <lineage>
        <taxon>Eukaryota</taxon>
        <taxon>Metazoa</taxon>
        <taxon>Spiralia</taxon>
        <taxon>Lophotrochozoa</taxon>
        <taxon>Annelida</taxon>
        <taxon>Polychaeta</taxon>
        <taxon>Sedentaria</taxon>
        <taxon>Canalipalpata</taxon>
        <taxon>Terebellida</taxon>
        <taxon>Terebelliformia</taxon>
        <taxon>Alvinellidae</taxon>
        <taxon>Paralvinella</taxon>
    </lineage>
</organism>
<dbReference type="GO" id="GO:0001517">
    <property type="term" value="F:N-acetylglucosamine 6-O-sulfotransferase activity"/>
    <property type="evidence" value="ECO:0007669"/>
    <property type="project" value="TreeGrafter"/>
</dbReference>